<comment type="caution">
    <text evidence="1">The sequence shown here is derived from an EMBL/GenBank/DDBJ whole genome shotgun (WGS) entry which is preliminary data.</text>
</comment>
<dbReference type="InterPro" id="IPR037481">
    <property type="entry name" value="LacX"/>
</dbReference>
<sequence>MTDLHRFGDEALSAIISADGAELRSLRDPGGQEWLWQAGPEWPRHAPVLFPIVGRLPNDRLRYRGKAHRLTQHGFARDSRFDWVGRDTDGCRLRLADSAATRETFPFSFVLDMEWRVGGGALACTATVTNPGKAPLPFSIGAHPAFAWPLPGAASREGHSLLFPGLDQEVLAARRLTDGLVDAREDIPLKDGTLPVQDSLFERDAIVLPGFPGRRIRFSSGNAALEMEWEGYGDLGLWSKPGAGFLCLEPWCGTAAPLGWDDEFSAKPGITQLEAGQSASFRWSVRLLPAGD</sequence>
<dbReference type="InterPro" id="IPR014718">
    <property type="entry name" value="GH-type_carb-bd"/>
</dbReference>
<dbReference type="RefSeq" id="WP_184513421.1">
    <property type="nucleotide sequence ID" value="NZ_JACIJD010000002.1"/>
</dbReference>
<keyword evidence="2" id="KW-1185">Reference proteome</keyword>
<evidence type="ECO:0000313" key="2">
    <source>
        <dbReference type="Proteomes" id="UP000580654"/>
    </source>
</evidence>
<dbReference type="AlphaFoldDB" id="A0A840XYS9"/>
<evidence type="ECO:0000313" key="1">
    <source>
        <dbReference type="EMBL" id="MBB5692420.1"/>
    </source>
</evidence>
<organism evidence="1 2">
    <name type="scientific">Muricoccus pecuniae</name>
    <dbReference type="NCBI Taxonomy" id="693023"/>
    <lineage>
        <taxon>Bacteria</taxon>
        <taxon>Pseudomonadati</taxon>
        <taxon>Pseudomonadota</taxon>
        <taxon>Alphaproteobacteria</taxon>
        <taxon>Acetobacterales</taxon>
        <taxon>Roseomonadaceae</taxon>
        <taxon>Muricoccus</taxon>
    </lineage>
</organism>
<proteinExistence type="predicted"/>
<dbReference type="GO" id="GO:0030246">
    <property type="term" value="F:carbohydrate binding"/>
    <property type="evidence" value="ECO:0007669"/>
    <property type="project" value="InterPro"/>
</dbReference>
<dbReference type="InterPro" id="IPR008183">
    <property type="entry name" value="Aldose_1/G6P_1-epimerase"/>
</dbReference>
<protein>
    <submittedName>
        <fullName evidence="1">Galactose mutarotase-like enzyme</fullName>
    </submittedName>
</protein>
<accession>A0A840XYS9</accession>
<gene>
    <name evidence="1" type="ORF">FHS87_000435</name>
</gene>
<dbReference type="EMBL" id="JACIJD010000002">
    <property type="protein sequence ID" value="MBB5692420.1"/>
    <property type="molecule type" value="Genomic_DNA"/>
</dbReference>
<dbReference type="Proteomes" id="UP000580654">
    <property type="component" value="Unassembled WGS sequence"/>
</dbReference>
<dbReference type="Gene3D" id="2.70.98.10">
    <property type="match status" value="1"/>
</dbReference>
<dbReference type="Pfam" id="PF01263">
    <property type="entry name" value="Aldose_epim"/>
    <property type="match status" value="1"/>
</dbReference>
<dbReference type="GO" id="GO:0016853">
    <property type="term" value="F:isomerase activity"/>
    <property type="evidence" value="ECO:0007669"/>
    <property type="project" value="InterPro"/>
</dbReference>
<dbReference type="CDD" id="cd09024">
    <property type="entry name" value="Aldose_epim_lacX"/>
    <property type="match status" value="1"/>
</dbReference>
<dbReference type="InterPro" id="IPR011013">
    <property type="entry name" value="Gal_mutarotase_sf_dom"/>
</dbReference>
<dbReference type="GO" id="GO:0005975">
    <property type="term" value="P:carbohydrate metabolic process"/>
    <property type="evidence" value="ECO:0007669"/>
    <property type="project" value="InterPro"/>
</dbReference>
<name>A0A840XYS9_9PROT</name>
<reference evidence="1 2" key="1">
    <citation type="submission" date="2020-08" db="EMBL/GenBank/DDBJ databases">
        <title>Genomic Encyclopedia of Type Strains, Phase IV (KMG-IV): sequencing the most valuable type-strain genomes for metagenomic binning, comparative biology and taxonomic classification.</title>
        <authorList>
            <person name="Goeker M."/>
        </authorList>
    </citation>
    <scope>NUCLEOTIDE SEQUENCE [LARGE SCALE GENOMIC DNA]</scope>
    <source>
        <strain evidence="1 2">DSM 25622</strain>
    </source>
</reference>
<dbReference type="SUPFAM" id="SSF74650">
    <property type="entry name" value="Galactose mutarotase-like"/>
    <property type="match status" value="1"/>
</dbReference>